<dbReference type="Proteomes" id="UP000305267">
    <property type="component" value="Unassembled WGS sequence"/>
</dbReference>
<name>A0A5C4L690_9HYPH</name>
<comment type="caution">
    <text evidence="2">The sequence shown here is derived from an EMBL/GenBank/DDBJ whole genome shotgun (WGS) entry which is preliminary data.</text>
</comment>
<proteinExistence type="predicted"/>
<organism evidence="2 3">
    <name type="scientific">Methylobacterium terricola</name>
    <dbReference type="NCBI Taxonomy" id="2583531"/>
    <lineage>
        <taxon>Bacteria</taxon>
        <taxon>Pseudomonadati</taxon>
        <taxon>Pseudomonadota</taxon>
        <taxon>Alphaproteobacteria</taxon>
        <taxon>Hyphomicrobiales</taxon>
        <taxon>Methylobacteriaceae</taxon>
        <taxon>Methylobacterium</taxon>
    </lineage>
</organism>
<accession>A0A5C4L690</accession>
<reference evidence="2 3" key="1">
    <citation type="submission" date="2019-06" db="EMBL/GenBank/DDBJ databases">
        <title>Genome of Methylobacterium sp. 17Sr1-39.</title>
        <authorList>
            <person name="Seo T."/>
        </authorList>
    </citation>
    <scope>NUCLEOTIDE SEQUENCE [LARGE SCALE GENOMIC DNA]</scope>
    <source>
        <strain evidence="2 3">17Sr1-39</strain>
    </source>
</reference>
<protein>
    <submittedName>
        <fullName evidence="2">Uncharacterized protein</fullName>
    </submittedName>
</protein>
<dbReference type="EMBL" id="VDDA01000042">
    <property type="protein sequence ID" value="TNC07096.1"/>
    <property type="molecule type" value="Genomic_DNA"/>
</dbReference>
<sequence length="134" mass="14460">MSTLTRAGRRRLRQLSPEAERATDGDRRFFERRPDRRHRLRRASHAEVEQMAIVAGGAAAPPGAGWFVVVRFVAPGARLRGFVLGPLGLTGKELPEDEAGRLWALYAARNPHVAQLEHDMSAAVAGAGSRGGGA</sequence>
<evidence type="ECO:0000313" key="3">
    <source>
        <dbReference type="Proteomes" id="UP000305267"/>
    </source>
</evidence>
<keyword evidence="3" id="KW-1185">Reference proteome</keyword>
<feature type="region of interest" description="Disordered" evidence="1">
    <location>
        <begin position="1"/>
        <end position="25"/>
    </location>
</feature>
<evidence type="ECO:0000313" key="2">
    <source>
        <dbReference type="EMBL" id="TNC07096.1"/>
    </source>
</evidence>
<dbReference type="RefSeq" id="WP_139040352.1">
    <property type="nucleotide sequence ID" value="NZ_VDDA01000042.1"/>
</dbReference>
<gene>
    <name evidence="2" type="ORF">FF100_33515</name>
</gene>
<dbReference type="AlphaFoldDB" id="A0A5C4L690"/>
<evidence type="ECO:0000256" key="1">
    <source>
        <dbReference type="SAM" id="MobiDB-lite"/>
    </source>
</evidence>